<dbReference type="NCBIfam" id="TIGR00916">
    <property type="entry name" value="2A0604s01"/>
    <property type="match status" value="2"/>
</dbReference>
<dbReference type="InterPro" id="IPR022645">
    <property type="entry name" value="SecD/SecF_bac"/>
</dbReference>
<dbReference type="AlphaFoldDB" id="A0A511N696"/>
<dbReference type="NCBIfam" id="TIGR00966">
    <property type="entry name" value="transloc_SecF"/>
    <property type="match status" value="1"/>
</dbReference>
<feature type="transmembrane region" description="Helical" evidence="9">
    <location>
        <begin position="277"/>
        <end position="296"/>
    </location>
</feature>
<comment type="caution">
    <text evidence="14">The sequence shown here is derived from an EMBL/GenBank/DDBJ whole genome shotgun (WGS) entry which is preliminary data.</text>
</comment>
<proteinExistence type="inferred from homology"/>
<dbReference type="HAMAP" id="MF_01464_B">
    <property type="entry name" value="SecF_B"/>
    <property type="match status" value="1"/>
</dbReference>
<comment type="subunit">
    <text evidence="10">Forms a complex with SecD. Part of the essential Sec protein translocation apparatus which comprises SecA, SecYEG and auxiliary proteins SecDF. Other proteins may also be involved.</text>
</comment>
<reference evidence="14 15" key="1">
    <citation type="submission" date="2019-07" db="EMBL/GenBank/DDBJ databases">
        <title>Whole genome shotgun sequence of Deinococcus cellulosilyticus NBRC 106333.</title>
        <authorList>
            <person name="Hosoyama A."/>
            <person name="Uohara A."/>
            <person name="Ohji S."/>
            <person name="Ichikawa N."/>
        </authorList>
    </citation>
    <scope>NUCLEOTIDE SEQUENCE [LARGE SCALE GENOMIC DNA]</scope>
    <source>
        <strain evidence="14 15">NBRC 106333</strain>
    </source>
</reference>
<keyword evidence="15" id="KW-1185">Reference proteome</keyword>
<dbReference type="Pfam" id="PF21760">
    <property type="entry name" value="SecD_1st"/>
    <property type="match status" value="1"/>
</dbReference>
<dbReference type="PANTHER" id="PTHR30081:SF1">
    <property type="entry name" value="PROTEIN TRANSLOCASE SUBUNIT SECD"/>
    <property type="match status" value="1"/>
</dbReference>
<evidence type="ECO:0000256" key="1">
    <source>
        <dbReference type="ARBA" id="ARBA00004651"/>
    </source>
</evidence>
<evidence type="ECO:0000256" key="8">
    <source>
        <dbReference type="ARBA" id="ARBA00023136"/>
    </source>
</evidence>
<sequence>MHQAPRKKRRAQTPGGNTIWTTLVIVAVLIASLLSIWRPWQHPSTPTTLWSENYKFLNLGLDLQGGLRVTMKVDTANPTADDVDKAKTILENRVNALGIAEPTVQRQGNDRVVIELPGIKPEEQDKARKLIGTTAKLTFHIVPDDKRNIPSDQLKVSDLGPAMASGEIILNAQAQADTGGRWIVSFSTTPDGSKKLDEVTRPNVGKLMAIVLDNQIKSVATIQQALSTNAQISGSFTSQEASDLALVLKSGALPVPLKEVEVRAIGPSLGADAIKSGTIASLVGIALVFVFAFIYYGFYFGLVIAVGLMFSGLIIMGILGGLGATLTLPGIAGLVLTIGAAVDGNVISFERIKEELRRGKGIRGAVNNGFNHSFWTIFDVNLSHLLSAFALANYSTGAVKGFAVTLAVGVIASAFSNLVFSKWMMTAMAKRKQFAAPDWATWRNPNIDFLKPAAIITTISISLAIIGTVIVGIKGFNLGVDFTAGTSYTVATSAAVAVEDVRSKLETANLEGVDAKAAVIQRSVTPGIDGAQFTVKVGEISDASSDQLRQTLTTLEGGKVTQIEKVGPTVGQELTDKTLKAVILGLVLILVYVAFRFDLIFGIGSVVAVIHDVGIVMGLYSLLGLEFTISTVAAILTLIGYSLNDSIIVSDRMRENIKLMRGKPFREIVNTSINQTLSRTIMTSVTTMLPLVSLFFLGGVVLRDFSLILLVGIIIGTYSSIYIVAPMVVFYNNWRANQKSNAKKAAKA</sequence>
<dbReference type="InterPro" id="IPR054384">
    <property type="entry name" value="SecDF_P1_head"/>
</dbReference>
<gene>
    <name evidence="9" type="primary">secD</name>
    <name evidence="10" type="synonym">secF</name>
    <name evidence="14" type="ORF">DC3_36120</name>
</gene>
<keyword evidence="5 9" id="KW-0653">Protein transport</keyword>
<organism evidence="14 15">
    <name type="scientific">Deinococcus cellulosilyticus (strain DSM 18568 / NBRC 106333 / KACC 11606 / 5516J-15)</name>
    <dbReference type="NCBI Taxonomy" id="1223518"/>
    <lineage>
        <taxon>Bacteria</taxon>
        <taxon>Thermotogati</taxon>
        <taxon>Deinococcota</taxon>
        <taxon>Deinococci</taxon>
        <taxon>Deinococcales</taxon>
        <taxon>Deinococcaceae</taxon>
        <taxon>Deinococcus</taxon>
    </lineage>
</organism>
<evidence type="ECO:0000256" key="10">
    <source>
        <dbReference type="HAMAP-Rule" id="MF_01464"/>
    </source>
</evidence>
<dbReference type="EMBL" id="BJXB01000017">
    <property type="protein sequence ID" value="GEM47977.1"/>
    <property type="molecule type" value="Genomic_DNA"/>
</dbReference>
<feature type="domain" description="SecDF P1 head subdomain" evidence="13">
    <location>
        <begin position="162"/>
        <end position="255"/>
    </location>
</feature>
<dbReference type="InterPro" id="IPR005791">
    <property type="entry name" value="SecD"/>
</dbReference>
<feature type="transmembrane region" description="Helical" evidence="9">
    <location>
        <begin position="398"/>
        <end position="420"/>
    </location>
</feature>
<feature type="transmembrane region" description="Helical" evidence="9">
    <location>
        <begin position="681"/>
        <end position="701"/>
    </location>
</feature>
<dbReference type="InterPro" id="IPR055344">
    <property type="entry name" value="SecD_SecF_C_bact"/>
</dbReference>
<comment type="similarity">
    <text evidence="10">Belongs to the SecD/SecF family. SecF subfamily.</text>
</comment>
<comment type="function">
    <text evidence="9">Part of the Sec protein translocase complex. Interacts with the SecYEG preprotein conducting channel. SecDF uses the proton motive force (PMF) to complete protein translocation after the ATP-dependent function of SecA.</text>
</comment>
<keyword evidence="6 9" id="KW-1133">Transmembrane helix</keyword>
<feature type="transmembrane region" description="Helical" evidence="9">
    <location>
        <begin position="370"/>
        <end position="392"/>
    </location>
</feature>
<evidence type="ECO:0000256" key="6">
    <source>
        <dbReference type="ARBA" id="ARBA00022989"/>
    </source>
</evidence>
<dbReference type="Pfam" id="PF22599">
    <property type="entry name" value="SecDF_P1_head"/>
    <property type="match status" value="1"/>
</dbReference>
<dbReference type="PRINTS" id="PR01755">
    <property type="entry name" value="SECFTRNLCASE"/>
</dbReference>
<feature type="transmembrane region" description="Helical" evidence="9">
    <location>
        <begin position="20"/>
        <end position="40"/>
    </location>
</feature>
<dbReference type="InterPro" id="IPR022646">
    <property type="entry name" value="SecD/SecF_CS"/>
</dbReference>
<dbReference type="InterPro" id="IPR048631">
    <property type="entry name" value="SecD_1st"/>
</dbReference>
<dbReference type="GO" id="GO:0015450">
    <property type="term" value="F:protein-transporting ATPase activity"/>
    <property type="evidence" value="ECO:0007669"/>
    <property type="project" value="InterPro"/>
</dbReference>
<feature type="transmembrane region" description="Helical" evidence="9">
    <location>
        <begin position="330"/>
        <end position="349"/>
    </location>
</feature>
<evidence type="ECO:0000256" key="7">
    <source>
        <dbReference type="ARBA" id="ARBA00023010"/>
    </source>
</evidence>
<dbReference type="NCBIfam" id="TIGR01129">
    <property type="entry name" value="secD"/>
    <property type="match status" value="1"/>
</dbReference>
<keyword evidence="8 9" id="KW-0472">Membrane</keyword>
<keyword evidence="4 9" id="KW-0812">Transmembrane</keyword>
<dbReference type="Pfam" id="PF07549">
    <property type="entry name" value="Sec_GG"/>
    <property type="match status" value="2"/>
</dbReference>
<comment type="similarity">
    <text evidence="9">Belongs to the SecD/SecF family. SecD subfamily.</text>
</comment>
<protein>
    <recommendedName>
        <fullName evidence="9 10">Multifunctional fusion protein</fullName>
    </recommendedName>
    <domain>
        <recommendedName>
            <fullName evidence="9">Protein translocase subunit SecD</fullName>
        </recommendedName>
    </domain>
    <domain>
        <recommendedName>
            <fullName evidence="10">Protein-export membrane protein SecF</fullName>
        </recommendedName>
    </domain>
</protein>
<dbReference type="Gene3D" id="1.20.1640.10">
    <property type="entry name" value="Multidrug efflux transporter AcrB transmembrane domain"/>
    <property type="match status" value="2"/>
</dbReference>
<dbReference type="InterPro" id="IPR022813">
    <property type="entry name" value="SecD/SecF_arch_bac"/>
</dbReference>
<keyword evidence="3 9" id="KW-1003">Cell membrane</keyword>
<dbReference type="Proteomes" id="UP000321306">
    <property type="component" value="Unassembled WGS sequence"/>
</dbReference>
<evidence type="ECO:0000256" key="3">
    <source>
        <dbReference type="ARBA" id="ARBA00022475"/>
    </source>
</evidence>
<dbReference type="InterPro" id="IPR005665">
    <property type="entry name" value="SecF_bac"/>
</dbReference>
<comment type="subunit">
    <text evidence="9">Forms a complex with SecF. Part of the essential Sec protein translocation apparatus which comprises SecA, SecYEG and auxiliary proteins SecDF. Other proteins may also be involved.</text>
</comment>
<feature type="transmembrane region" description="Helical" evidence="9">
    <location>
        <begin position="627"/>
        <end position="644"/>
    </location>
</feature>
<feature type="domain" description="Protein translocase subunit SecDF P1" evidence="12">
    <location>
        <begin position="83"/>
        <end position="142"/>
    </location>
</feature>
<dbReference type="NCBIfam" id="NF009583">
    <property type="entry name" value="PRK13024.1-3"/>
    <property type="match status" value="1"/>
</dbReference>
<evidence type="ECO:0000259" key="12">
    <source>
        <dbReference type="Pfam" id="PF21760"/>
    </source>
</evidence>
<comment type="subcellular location">
    <subcellularLocation>
        <location evidence="1 9">Cell membrane</location>
        <topology evidence="1 9">Multi-pass membrane protein</topology>
    </subcellularLocation>
</comment>
<evidence type="ECO:0000256" key="5">
    <source>
        <dbReference type="ARBA" id="ARBA00022927"/>
    </source>
</evidence>
<keyword evidence="2 9" id="KW-0813">Transport</keyword>
<comment type="caution">
    <text evidence="9">Lacks conserved residue(s) required for the propagation of feature annotation.</text>
</comment>
<evidence type="ECO:0000256" key="9">
    <source>
        <dbReference type="HAMAP-Rule" id="MF_01463"/>
    </source>
</evidence>
<dbReference type="Gene3D" id="3.30.1360.200">
    <property type="match status" value="1"/>
</dbReference>
<evidence type="ECO:0000259" key="11">
    <source>
        <dbReference type="Pfam" id="PF02355"/>
    </source>
</evidence>
<name>A0A511N696_DEIC1</name>
<dbReference type="GO" id="GO:0043952">
    <property type="term" value="P:protein transport by the Sec complex"/>
    <property type="evidence" value="ECO:0007669"/>
    <property type="project" value="UniProtKB-UniRule"/>
</dbReference>
<dbReference type="RefSeq" id="WP_146886676.1">
    <property type="nucleotide sequence ID" value="NZ_BJXB01000017.1"/>
</dbReference>
<evidence type="ECO:0000313" key="15">
    <source>
        <dbReference type="Proteomes" id="UP000321306"/>
    </source>
</evidence>
<dbReference type="Gene3D" id="3.30.70.3400">
    <property type="match status" value="1"/>
</dbReference>
<accession>A0A511N696</accession>
<dbReference type="GO" id="GO:0065002">
    <property type="term" value="P:intracellular protein transmembrane transport"/>
    <property type="evidence" value="ECO:0007669"/>
    <property type="project" value="UniProtKB-UniRule"/>
</dbReference>
<dbReference type="OrthoDB" id="9805019at2"/>
<dbReference type="InterPro" id="IPR048634">
    <property type="entry name" value="SecD_SecF_C"/>
</dbReference>
<dbReference type="PANTHER" id="PTHR30081">
    <property type="entry name" value="PROTEIN-EXPORT MEMBRANE PROTEIN SEC"/>
    <property type="match status" value="1"/>
</dbReference>
<dbReference type="Pfam" id="PF02355">
    <property type="entry name" value="SecD_SecF_C"/>
    <property type="match status" value="2"/>
</dbReference>
<dbReference type="SUPFAM" id="SSF82866">
    <property type="entry name" value="Multidrug efflux transporter AcrB transmembrane domain"/>
    <property type="match status" value="2"/>
</dbReference>
<dbReference type="HAMAP" id="MF_01463_B">
    <property type="entry name" value="SecD_B"/>
    <property type="match status" value="1"/>
</dbReference>
<feature type="transmembrane region" description="Helical" evidence="9">
    <location>
        <begin position="707"/>
        <end position="731"/>
    </location>
</feature>
<evidence type="ECO:0000256" key="4">
    <source>
        <dbReference type="ARBA" id="ARBA00022692"/>
    </source>
</evidence>
<feature type="domain" description="Protein export membrane protein SecD/SecF C-terminal" evidence="11">
    <location>
        <begin position="259"/>
        <end position="430"/>
    </location>
</feature>
<feature type="domain" description="Protein export membrane protein SecD/SecF C-terminal" evidence="11">
    <location>
        <begin position="559"/>
        <end position="733"/>
    </location>
</feature>
<evidence type="ECO:0000256" key="2">
    <source>
        <dbReference type="ARBA" id="ARBA00022448"/>
    </source>
</evidence>
<feature type="transmembrane region" description="Helical" evidence="9">
    <location>
        <begin position="303"/>
        <end position="324"/>
    </location>
</feature>
<evidence type="ECO:0000259" key="13">
    <source>
        <dbReference type="Pfam" id="PF22599"/>
    </source>
</evidence>
<dbReference type="GO" id="GO:0005886">
    <property type="term" value="C:plasma membrane"/>
    <property type="evidence" value="ECO:0007669"/>
    <property type="project" value="UniProtKB-SubCell"/>
</dbReference>
<evidence type="ECO:0000313" key="14">
    <source>
        <dbReference type="EMBL" id="GEM47977.1"/>
    </source>
</evidence>
<dbReference type="GO" id="GO:0006605">
    <property type="term" value="P:protein targeting"/>
    <property type="evidence" value="ECO:0007669"/>
    <property type="project" value="UniProtKB-UniRule"/>
</dbReference>
<feature type="transmembrane region" description="Helical" evidence="9">
    <location>
        <begin position="453"/>
        <end position="473"/>
    </location>
</feature>
<keyword evidence="7 9" id="KW-0811">Translocation</keyword>